<comment type="caution">
    <text evidence="1">The sequence shown here is derived from an EMBL/GenBank/DDBJ whole genome shotgun (WGS) entry which is preliminary data.</text>
</comment>
<dbReference type="Proteomes" id="UP000471360">
    <property type="component" value="Unassembled WGS sequence"/>
</dbReference>
<feature type="non-terminal residue" evidence="1">
    <location>
        <position position="30"/>
    </location>
</feature>
<accession>A0A8T6QI04</accession>
<organism evidence="1 2">
    <name type="scientific">Escherichia coli</name>
    <dbReference type="NCBI Taxonomy" id="562"/>
    <lineage>
        <taxon>Bacteria</taxon>
        <taxon>Pseudomonadati</taxon>
        <taxon>Pseudomonadota</taxon>
        <taxon>Gammaproteobacteria</taxon>
        <taxon>Enterobacterales</taxon>
        <taxon>Enterobacteriaceae</taxon>
        <taxon>Escherichia</taxon>
    </lineage>
</organism>
<name>A0A8T6QI04_ECOLX</name>
<dbReference type="InterPro" id="IPR016039">
    <property type="entry name" value="Thiolase-like"/>
</dbReference>
<gene>
    <name evidence="1" type="ORF">G3W53_32240</name>
</gene>
<reference evidence="1 2" key="1">
    <citation type="submission" date="2020-02" db="EMBL/GenBank/DDBJ databases">
        <authorList>
            <person name="Subbiah M."/>
            <person name="Call D."/>
        </authorList>
    </citation>
    <scope>NUCLEOTIDE SEQUENCE [LARGE SCALE GENOMIC DNA]</scope>
    <source>
        <strain evidence="1 2">8375wB1</strain>
    </source>
</reference>
<evidence type="ECO:0000313" key="2">
    <source>
        <dbReference type="Proteomes" id="UP000471360"/>
    </source>
</evidence>
<dbReference type="GO" id="GO:0016746">
    <property type="term" value="F:acyltransferase activity"/>
    <property type="evidence" value="ECO:0007669"/>
    <property type="project" value="InterPro"/>
</dbReference>
<dbReference type="Gene3D" id="3.40.47.10">
    <property type="match status" value="1"/>
</dbReference>
<protein>
    <submittedName>
        <fullName evidence="1">Acetyl-CoA acetyltransferase</fullName>
    </submittedName>
</protein>
<dbReference type="EMBL" id="JAAGYP010000942">
    <property type="protein sequence ID" value="NEN74576.1"/>
    <property type="molecule type" value="Genomic_DNA"/>
</dbReference>
<proteinExistence type="predicted"/>
<sequence>MQDVVIVAATRTPIGCFHGALAPLSAVDLG</sequence>
<dbReference type="GO" id="GO:0044281">
    <property type="term" value="P:small molecule metabolic process"/>
    <property type="evidence" value="ECO:0007669"/>
    <property type="project" value="UniProtKB-ARBA"/>
</dbReference>
<evidence type="ECO:0000313" key="1">
    <source>
        <dbReference type="EMBL" id="NEN74576.1"/>
    </source>
</evidence>
<dbReference type="AlphaFoldDB" id="A0A8T6QI04"/>